<dbReference type="InterPro" id="IPR041545">
    <property type="entry name" value="DUF5601"/>
</dbReference>
<dbReference type="SUPFAM" id="SSF109993">
    <property type="entry name" value="VPS9 domain"/>
    <property type="match status" value="1"/>
</dbReference>
<sequence>MTSNHDDVFVDGEETELSRRLKVQINEKDLDFEMISVMREWLWILWHAPMGESLLEMLARTSNRRETEPGLREEQRSPRALSAQNSGAAHLNLPGVPGYIVSTSANEAHADGIDSPQKVPNTARIRQLPRETQDDDRESHDDNQEDISITIDVGIDIKIYVLYSGDSLSSAQHVSPNGTPVRLRQLSPDSKAARELFTEFLVKSLPTSVLQEVTRQVKYAVMKIHELRVSPDEMSELVQGFYQYLIDKLNQSPFFNQEKCKVKVEDVIAEVEKYICTCCYNNLFCASSDEEVADLSLQDRIRSLNWVTAGFLETKLDFTRQAVRNLLDDAIAEMIDINSHRRSDEKLECLVRCSHRIFEALKESGAPTSADEFLPVLIYVLLKGNPPLIQSNVKFISRFALPTRIMSGESGYFFTNLSCALQFVQDMNYASLKMERSEFEAYTSGDLVPPLNMMNCGCNQALGSMEESLAKLRELIQRQHALSSRIDEVERRLSVEEAELSEEFRKIMAMYPSQEYQKLKEQLAREEKETMEVCSLTSMLSSSSRSSGEVEEPVKVLIVSFGVSQSVILCDERELFQSEEEEEAYDSPHETRSRTYNRSEVYQTTERSRSRETSGVRQRSASGTRRVGAPWTDWESCEPARPIREDMWPRGTQPQTTSGPRPVQPVQSSGHRPTPVPPTRSDLIERGHPNIYNYPLQEYEIYMMKSRPADRDRELRTAERAQSGREPARPLKSAETQRRTESGETVERPREVGPDYGRLQQQQRPADIALGGAQQWQTKKPEEDKKSGSCKTAELGSPLWTAKQRTERTEQTDTRSKPATSAVQRTHSSSGSEEEEGKRPRRRRQRETDDTRRRREASMNRRMEEDEVMRRKMRDDDSKRRKKRREEEERRRREEDERRRRREEAERQRMEEERRRQMELQRQRELEMARQREEERRRQEEERRRQEEERRRMEEERRRLEEERRRREEEERRKMEEERRRREEEERRRLEEVRRRQEEERRKREEEERRRLEEERRKHEEEERRRREEEERRRREEAERRRREEMERRVTNRISTPVRRHRHHSRHRAKGEPPSRSRSTVEAH</sequence>
<dbReference type="GO" id="GO:0016192">
    <property type="term" value="P:vesicle-mediated transport"/>
    <property type="evidence" value="ECO:0007669"/>
    <property type="project" value="InterPro"/>
</dbReference>
<feature type="domain" description="VPS9" evidence="3">
    <location>
        <begin position="291"/>
        <end position="433"/>
    </location>
</feature>
<feature type="compositionally biased region" description="Basic and acidic residues" evidence="2">
    <location>
        <begin position="804"/>
        <end position="816"/>
    </location>
</feature>
<dbReference type="PANTHER" id="PTHR23101">
    <property type="entry name" value="RAB GDP/GTP EXCHANGE FACTOR"/>
    <property type="match status" value="1"/>
</dbReference>
<dbReference type="InterPro" id="IPR045046">
    <property type="entry name" value="Vps9-like"/>
</dbReference>
<dbReference type="InterPro" id="IPR037191">
    <property type="entry name" value="VPS9_dom_sf"/>
</dbReference>
<feature type="compositionally biased region" description="Basic and acidic residues" evidence="2">
    <location>
        <begin position="1070"/>
        <end position="1084"/>
    </location>
</feature>
<dbReference type="Proteomes" id="UP000054495">
    <property type="component" value="Unassembled WGS sequence"/>
</dbReference>
<dbReference type="Gene3D" id="1.10.246.120">
    <property type="match status" value="1"/>
</dbReference>
<keyword evidence="5" id="KW-1185">Reference proteome</keyword>
<dbReference type="GO" id="GO:0030139">
    <property type="term" value="C:endocytic vesicle"/>
    <property type="evidence" value="ECO:0007669"/>
    <property type="project" value="TreeGrafter"/>
</dbReference>
<keyword evidence="1" id="KW-0175">Coiled coil</keyword>
<evidence type="ECO:0000313" key="5">
    <source>
        <dbReference type="Proteomes" id="UP000054495"/>
    </source>
</evidence>
<organism evidence="4 5">
    <name type="scientific">Ancylostoma ceylanicum</name>
    <dbReference type="NCBI Taxonomy" id="53326"/>
    <lineage>
        <taxon>Eukaryota</taxon>
        <taxon>Metazoa</taxon>
        <taxon>Ecdysozoa</taxon>
        <taxon>Nematoda</taxon>
        <taxon>Chromadorea</taxon>
        <taxon>Rhabditida</taxon>
        <taxon>Rhabditina</taxon>
        <taxon>Rhabditomorpha</taxon>
        <taxon>Strongyloidea</taxon>
        <taxon>Ancylostomatidae</taxon>
        <taxon>Ancylostomatinae</taxon>
        <taxon>Ancylostoma</taxon>
    </lineage>
</organism>
<accession>A0A0D6LWW4</accession>
<dbReference type="SMART" id="SM00167">
    <property type="entry name" value="VPS9"/>
    <property type="match status" value="1"/>
</dbReference>
<dbReference type="AlphaFoldDB" id="A0A0D6LWW4"/>
<gene>
    <name evidence="4" type="ORF">ANCCEY_06321</name>
</gene>
<protein>
    <submittedName>
        <fullName evidence="4">Vacuolar sorting protein 9 domain protein</fullName>
    </submittedName>
</protein>
<feature type="compositionally biased region" description="Polar residues" evidence="2">
    <location>
        <begin position="652"/>
        <end position="671"/>
    </location>
</feature>
<reference evidence="4 5" key="1">
    <citation type="submission" date="2013-05" db="EMBL/GenBank/DDBJ databases">
        <title>Draft genome of the parasitic nematode Anyclostoma ceylanicum.</title>
        <authorList>
            <person name="Mitreva M."/>
        </authorList>
    </citation>
    <scope>NUCLEOTIDE SEQUENCE [LARGE SCALE GENOMIC DNA]</scope>
</reference>
<dbReference type="EMBL" id="KE124936">
    <property type="protein sequence ID" value="EPB74596.1"/>
    <property type="molecule type" value="Genomic_DNA"/>
</dbReference>
<proteinExistence type="predicted"/>
<evidence type="ECO:0000256" key="2">
    <source>
        <dbReference type="SAM" id="MobiDB-lite"/>
    </source>
</evidence>
<feature type="compositionally biased region" description="Basic residues" evidence="2">
    <location>
        <begin position="1058"/>
        <end position="1069"/>
    </location>
</feature>
<evidence type="ECO:0000259" key="3">
    <source>
        <dbReference type="PROSITE" id="PS51205"/>
    </source>
</evidence>
<feature type="region of interest" description="Disordered" evidence="2">
    <location>
        <begin position="578"/>
        <end position="1084"/>
    </location>
</feature>
<feature type="compositionally biased region" description="Basic and acidic residues" evidence="2">
    <location>
        <begin position="65"/>
        <end position="77"/>
    </location>
</feature>
<dbReference type="Pfam" id="PF18151">
    <property type="entry name" value="DUF5601"/>
    <property type="match status" value="1"/>
</dbReference>
<feature type="compositionally biased region" description="Basic and acidic residues" evidence="2">
    <location>
        <begin position="735"/>
        <end position="753"/>
    </location>
</feature>
<feature type="compositionally biased region" description="Basic and acidic residues" evidence="2">
    <location>
        <begin position="846"/>
        <end position="1050"/>
    </location>
</feature>
<dbReference type="GO" id="GO:0031267">
    <property type="term" value="F:small GTPase binding"/>
    <property type="evidence" value="ECO:0007669"/>
    <property type="project" value="TreeGrafter"/>
</dbReference>
<evidence type="ECO:0000313" key="4">
    <source>
        <dbReference type="EMBL" id="EPB74596.1"/>
    </source>
</evidence>
<dbReference type="PROSITE" id="PS51205">
    <property type="entry name" value="VPS9"/>
    <property type="match status" value="1"/>
</dbReference>
<dbReference type="PANTHER" id="PTHR23101:SF122">
    <property type="entry name" value="RABAPTIN-5-ASSOCIATED EXCHANGE FACTOR FOR RAB5"/>
    <property type="match status" value="1"/>
</dbReference>
<dbReference type="GO" id="GO:0005829">
    <property type="term" value="C:cytosol"/>
    <property type="evidence" value="ECO:0007669"/>
    <property type="project" value="TreeGrafter"/>
</dbReference>
<evidence type="ECO:0000256" key="1">
    <source>
        <dbReference type="SAM" id="Coils"/>
    </source>
</evidence>
<dbReference type="Pfam" id="PF02204">
    <property type="entry name" value="VPS9"/>
    <property type="match status" value="1"/>
</dbReference>
<feature type="region of interest" description="Disordered" evidence="2">
    <location>
        <begin position="65"/>
        <end position="85"/>
    </location>
</feature>
<dbReference type="InterPro" id="IPR003123">
    <property type="entry name" value="VPS9"/>
</dbReference>
<feature type="coiled-coil region" evidence="1">
    <location>
        <begin position="472"/>
        <end position="506"/>
    </location>
</feature>
<dbReference type="GO" id="GO:0005085">
    <property type="term" value="F:guanyl-nucleotide exchange factor activity"/>
    <property type="evidence" value="ECO:0007669"/>
    <property type="project" value="InterPro"/>
</dbReference>
<name>A0A0D6LWW4_9BILA</name>
<feature type="compositionally biased region" description="Polar residues" evidence="2">
    <location>
        <begin position="817"/>
        <end position="831"/>
    </location>
</feature>
<feature type="compositionally biased region" description="Basic and acidic residues" evidence="2">
    <location>
        <begin position="707"/>
        <end position="729"/>
    </location>
</feature>
<feature type="compositionally biased region" description="Polar residues" evidence="2">
    <location>
        <begin position="594"/>
        <end position="605"/>
    </location>
</feature>
<dbReference type="Gene3D" id="1.20.1050.80">
    <property type="entry name" value="VPS9 domain"/>
    <property type="match status" value="1"/>
</dbReference>